<feature type="region of interest" description="Disordered" evidence="3">
    <location>
        <begin position="42"/>
        <end position="67"/>
    </location>
</feature>
<accession>A0A8J5L3A7</accession>
<protein>
    <submittedName>
        <fullName evidence="7">Uncharacterized protein</fullName>
    </submittedName>
</protein>
<reference evidence="7 8" key="1">
    <citation type="submission" date="2020-08" db="EMBL/GenBank/DDBJ databases">
        <title>Plant Genome Project.</title>
        <authorList>
            <person name="Zhang R.-G."/>
        </authorList>
    </citation>
    <scope>NUCLEOTIDE SEQUENCE [LARGE SCALE GENOMIC DNA]</scope>
    <source>
        <tissue evidence="7">Rhizome</tissue>
    </source>
</reference>
<dbReference type="EMBL" id="JACMSC010000010">
    <property type="protein sequence ID" value="KAG6504924.1"/>
    <property type="molecule type" value="Genomic_DNA"/>
</dbReference>
<proteinExistence type="predicted"/>
<dbReference type="OrthoDB" id="2017169at2759"/>
<evidence type="ECO:0000256" key="3">
    <source>
        <dbReference type="SAM" id="MobiDB-lite"/>
    </source>
</evidence>
<sequence length="448" mass="49039">MAMLSVVAAPKPRYAPLLQLSSCSTALRRRLGLPQRDSRRRVYVSKLPSPPRHTQPSGEQVYQPFRPPPSPLPAKYRSLGPAERLEILGDRLGLWHEYAPLLPTLGNDGFTPPSIEEITGISSIEQNLLVVATQVRDSLVSTSFDPELLSYFDSGGGADLLYELRFLNATQRAAAAIYLIEHRLDPKAAQELARAMKDFKRRRGDEGWNFFSAFSPGDCLAYTYFRLSREAINPNERVAVLNRAIEAVETEAARKRVEEEMERAAGRSEEGDGSEEAEGMRVTVPIVRLRYGEVAEASTVTLLPVCRAAEGEEGMAAAPRRCKAEGELGVVVAEQGWGRWVVLPGWSPVAAAAAGGEGVALEFVDGRVLPWRSSGGWEETVIVVADRGKREVTKGAYYVVGGEGKGLRVERGAELLALGVEAALGTVALVVRPPKDEDDDMIRDEDWD</sequence>
<keyword evidence="1" id="KW-0143">Chaperone</keyword>
<evidence type="ECO:0000259" key="4">
    <source>
        <dbReference type="Pfam" id="PF18087"/>
    </source>
</evidence>
<dbReference type="Proteomes" id="UP000734854">
    <property type="component" value="Unassembled WGS sequence"/>
</dbReference>
<feature type="domain" description="Rubisco accumulation factor 1 C-terminal" evidence="4">
    <location>
        <begin position="284"/>
        <end position="435"/>
    </location>
</feature>
<gene>
    <name evidence="7" type="ORF">ZIOFF_037272</name>
</gene>
<feature type="domain" description="Rubisco accumulation factor 1 helix turn helix" evidence="6">
    <location>
        <begin position="82"/>
        <end position="140"/>
    </location>
</feature>
<evidence type="ECO:0000313" key="7">
    <source>
        <dbReference type="EMBL" id="KAG6504924.1"/>
    </source>
</evidence>
<dbReference type="PANTHER" id="PTHR35299">
    <property type="entry name" value="RUBISCO ACCUMULATION FACTOR 1"/>
    <property type="match status" value="1"/>
</dbReference>
<keyword evidence="8" id="KW-1185">Reference proteome</keyword>
<dbReference type="PANTHER" id="PTHR35299:SF3">
    <property type="entry name" value="RUBISCO ACCUMULATION FACTOR 1.2, CHLOROPLASTIC"/>
    <property type="match status" value="1"/>
</dbReference>
<feature type="coiled-coil region" evidence="2">
    <location>
        <begin position="238"/>
        <end position="267"/>
    </location>
</feature>
<evidence type="ECO:0000313" key="8">
    <source>
        <dbReference type="Proteomes" id="UP000734854"/>
    </source>
</evidence>
<organism evidence="7 8">
    <name type="scientific">Zingiber officinale</name>
    <name type="common">Ginger</name>
    <name type="synonym">Amomum zingiber</name>
    <dbReference type="NCBI Taxonomy" id="94328"/>
    <lineage>
        <taxon>Eukaryota</taxon>
        <taxon>Viridiplantae</taxon>
        <taxon>Streptophyta</taxon>
        <taxon>Embryophyta</taxon>
        <taxon>Tracheophyta</taxon>
        <taxon>Spermatophyta</taxon>
        <taxon>Magnoliopsida</taxon>
        <taxon>Liliopsida</taxon>
        <taxon>Zingiberales</taxon>
        <taxon>Zingiberaceae</taxon>
        <taxon>Zingiber</taxon>
    </lineage>
</organism>
<comment type="caution">
    <text evidence="7">The sequence shown here is derived from an EMBL/GenBank/DDBJ whole genome shotgun (WGS) entry which is preliminary data.</text>
</comment>
<dbReference type="GO" id="GO:0110102">
    <property type="term" value="P:ribulose bisphosphate carboxylase complex assembly"/>
    <property type="evidence" value="ECO:0007669"/>
    <property type="project" value="UniProtKB-ARBA"/>
</dbReference>
<evidence type="ECO:0000259" key="6">
    <source>
        <dbReference type="Pfam" id="PF18579"/>
    </source>
</evidence>
<dbReference type="Pfam" id="PF18087">
    <property type="entry name" value="RuBisCo_chap_C"/>
    <property type="match status" value="1"/>
</dbReference>
<keyword evidence="2" id="KW-0175">Coiled coil</keyword>
<dbReference type="Pfam" id="PF18578">
    <property type="entry name" value="Raf1_N"/>
    <property type="match status" value="1"/>
</dbReference>
<evidence type="ECO:0000259" key="5">
    <source>
        <dbReference type="Pfam" id="PF18578"/>
    </source>
</evidence>
<dbReference type="InterPro" id="IPR040858">
    <property type="entry name" value="Raf1_C"/>
</dbReference>
<dbReference type="InterPro" id="IPR041358">
    <property type="entry name" value="Raf1_N"/>
</dbReference>
<evidence type="ECO:0000256" key="1">
    <source>
        <dbReference type="ARBA" id="ARBA00023186"/>
    </source>
</evidence>
<evidence type="ECO:0000256" key="2">
    <source>
        <dbReference type="SAM" id="Coils"/>
    </source>
</evidence>
<dbReference type="InterPro" id="IPR037494">
    <property type="entry name" value="RAF1"/>
</dbReference>
<dbReference type="GO" id="GO:0009507">
    <property type="term" value="C:chloroplast"/>
    <property type="evidence" value="ECO:0007669"/>
    <property type="project" value="TreeGrafter"/>
</dbReference>
<name>A0A8J5L3A7_ZINOF</name>
<dbReference type="Pfam" id="PF18579">
    <property type="entry name" value="Raf1_HTH"/>
    <property type="match status" value="1"/>
</dbReference>
<dbReference type="AlphaFoldDB" id="A0A8J5L3A7"/>
<feature type="domain" description="Rubisco accumulation factor 1 alpha-helical" evidence="5">
    <location>
        <begin position="156"/>
        <end position="261"/>
    </location>
</feature>
<dbReference type="InterPro" id="IPR040781">
    <property type="entry name" value="Raf1_HTH"/>
</dbReference>